<dbReference type="InterPro" id="IPR046947">
    <property type="entry name" value="LytR-like"/>
</dbReference>
<reference evidence="5" key="1">
    <citation type="journal article" date="2019" name="Int. J. Syst. Evol. Microbiol.">
        <title>The Global Catalogue of Microorganisms (GCM) 10K type strain sequencing project: providing services to taxonomists for standard genome sequencing and annotation.</title>
        <authorList>
            <consortium name="The Broad Institute Genomics Platform"/>
            <consortium name="The Broad Institute Genome Sequencing Center for Infectious Disease"/>
            <person name="Wu L."/>
            <person name="Ma J."/>
        </authorList>
    </citation>
    <scope>NUCLEOTIDE SEQUENCE [LARGE SCALE GENOMIC DNA]</scope>
    <source>
        <strain evidence="5">KCTC 42143</strain>
    </source>
</reference>
<sequence>MHTLIVDDEPLARNELNYLLEQCEEVTSVTEADSIEEALEQMLKKTVDLIFLDIHLTNESGLTLAEKIKQVKNPPLIVFATAYDDYAIKAFELNAKDYVLKPFEQKRIQQAVTKAYKTHQNEKQQVHELPEEPLKAIPVQLDDRIFLVKIEEIIAVGVENGETTIYTKKREYPINEPLSAIEKKICHHAFLRVHRSYLINVNAIDEIQPWFNHTYQVTLENQLKIPVSRSYMKDFREQVGL</sequence>
<dbReference type="Gene3D" id="2.20.25.10">
    <property type="match status" value="1"/>
</dbReference>
<dbReference type="PANTHER" id="PTHR37299:SF1">
    <property type="entry name" value="STAGE 0 SPORULATION PROTEIN A HOMOLOG"/>
    <property type="match status" value="1"/>
</dbReference>
<evidence type="ECO:0000313" key="5">
    <source>
        <dbReference type="Proteomes" id="UP001597285"/>
    </source>
</evidence>
<dbReference type="SUPFAM" id="SSF52172">
    <property type="entry name" value="CheY-like"/>
    <property type="match status" value="1"/>
</dbReference>
<dbReference type="PROSITE" id="PS50930">
    <property type="entry name" value="HTH_LYTTR"/>
    <property type="match status" value="1"/>
</dbReference>
<dbReference type="Pfam" id="PF00072">
    <property type="entry name" value="Response_reg"/>
    <property type="match status" value="1"/>
</dbReference>
<dbReference type="Proteomes" id="UP001597285">
    <property type="component" value="Unassembled WGS sequence"/>
</dbReference>
<evidence type="ECO:0000256" key="1">
    <source>
        <dbReference type="PROSITE-ProRule" id="PRU00169"/>
    </source>
</evidence>
<feature type="domain" description="Response regulatory" evidence="2">
    <location>
        <begin position="2"/>
        <end position="116"/>
    </location>
</feature>
<feature type="domain" description="HTH LytTR-type" evidence="3">
    <location>
        <begin position="137"/>
        <end position="241"/>
    </location>
</feature>
<dbReference type="Gene3D" id="3.40.50.2300">
    <property type="match status" value="1"/>
</dbReference>
<dbReference type="InterPro" id="IPR007492">
    <property type="entry name" value="LytTR_DNA-bd_dom"/>
</dbReference>
<dbReference type="SMART" id="SM00850">
    <property type="entry name" value="LytTR"/>
    <property type="match status" value="1"/>
</dbReference>
<dbReference type="RefSeq" id="WP_058918788.1">
    <property type="nucleotide sequence ID" value="NZ_JBHSQC010000011.1"/>
</dbReference>
<name>A0ABW4NIU3_9LACT</name>
<keyword evidence="4" id="KW-0238">DNA-binding</keyword>
<comment type="caution">
    <text evidence="4">The sequence shown here is derived from an EMBL/GenBank/DDBJ whole genome shotgun (WGS) entry which is preliminary data.</text>
</comment>
<organism evidence="4 5">
    <name type="scientific">Carnobacterium antarcticum</name>
    <dbReference type="NCBI Taxonomy" id="2126436"/>
    <lineage>
        <taxon>Bacteria</taxon>
        <taxon>Bacillati</taxon>
        <taxon>Bacillota</taxon>
        <taxon>Bacilli</taxon>
        <taxon>Lactobacillales</taxon>
        <taxon>Carnobacteriaceae</taxon>
        <taxon>Carnobacterium</taxon>
    </lineage>
</organism>
<dbReference type="Gene3D" id="2.40.50.40">
    <property type="match status" value="1"/>
</dbReference>
<dbReference type="Pfam" id="PF04397">
    <property type="entry name" value="LytTR"/>
    <property type="match status" value="1"/>
</dbReference>
<evidence type="ECO:0000259" key="2">
    <source>
        <dbReference type="PROSITE" id="PS50110"/>
    </source>
</evidence>
<evidence type="ECO:0000313" key="4">
    <source>
        <dbReference type="EMBL" id="MFD1798334.1"/>
    </source>
</evidence>
<dbReference type="SMART" id="SM00448">
    <property type="entry name" value="REC"/>
    <property type="match status" value="1"/>
</dbReference>
<dbReference type="GO" id="GO:0003677">
    <property type="term" value="F:DNA binding"/>
    <property type="evidence" value="ECO:0007669"/>
    <property type="project" value="UniProtKB-KW"/>
</dbReference>
<proteinExistence type="predicted"/>
<dbReference type="InterPro" id="IPR001789">
    <property type="entry name" value="Sig_transdc_resp-reg_receiver"/>
</dbReference>
<keyword evidence="5" id="KW-1185">Reference proteome</keyword>
<dbReference type="PANTHER" id="PTHR37299">
    <property type="entry name" value="TRANSCRIPTIONAL REGULATOR-RELATED"/>
    <property type="match status" value="1"/>
</dbReference>
<gene>
    <name evidence="4" type="ORF">ACFSBK_00450</name>
</gene>
<dbReference type="EMBL" id="JBHUFF010000002">
    <property type="protein sequence ID" value="MFD1798334.1"/>
    <property type="molecule type" value="Genomic_DNA"/>
</dbReference>
<keyword evidence="1" id="KW-0597">Phosphoprotein</keyword>
<accession>A0ABW4NIU3</accession>
<protein>
    <submittedName>
        <fullName evidence="4">LytTR family transcriptional regulator DNA-binding domain-containing protein</fullName>
    </submittedName>
</protein>
<dbReference type="InterPro" id="IPR011006">
    <property type="entry name" value="CheY-like_superfamily"/>
</dbReference>
<feature type="modified residue" description="4-aspartylphosphate" evidence="1">
    <location>
        <position position="53"/>
    </location>
</feature>
<dbReference type="PROSITE" id="PS50110">
    <property type="entry name" value="RESPONSE_REGULATORY"/>
    <property type="match status" value="1"/>
</dbReference>
<evidence type="ECO:0000259" key="3">
    <source>
        <dbReference type="PROSITE" id="PS50930"/>
    </source>
</evidence>